<organism evidence="1 2">
    <name type="scientific">Shewanella inventionis</name>
    <dbReference type="NCBI Taxonomy" id="1738770"/>
    <lineage>
        <taxon>Bacteria</taxon>
        <taxon>Pseudomonadati</taxon>
        <taxon>Pseudomonadota</taxon>
        <taxon>Gammaproteobacteria</taxon>
        <taxon>Alteromonadales</taxon>
        <taxon>Shewanellaceae</taxon>
        <taxon>Shewanella</taxon>
    </lineage>
</organism>
<reference evidence="2" key="1">
    <citation type="journal article" date="2019" name="Int. J. Syst. Evol. Microbiol.">
        <title>The Global Catalogue of Microorganisms (GCM) 10K type strain sequencing project: providing services to taxonomists for standard genome sequencing and annotation.</title>
        <authorList>
            <consortium name="The Broad Institute Genomics Platform"/>
            <consortium name="The Broad Institute Genome Sequencing Center for Infectious Disease"/>
            <person name="Wu L."/>
            <person name="Ma J."/>
        </authorList>
    </citation>
    <scope>NUCLEOTIDE SEQUENCE [LARGE SCALE GENOMIC DNA]</scope>
    <source>
        <strain evidence="2">CGMCC 1.15339</strain>
    </source>
</reference>
<evidence type="ECO:0000313" key="1">
    <source>
        <dbReference type="EMBL" id="GGB53326.1"/>
    </source>
</evidence>
<comment type="caution">
    <text evidence="1">The sequence shown here is derived from an EMBL/GenBank/DDBJ whole genome shotgun (WGS) entry which is preliminary data.</text>
</comment>
<name>A0ABQ1IXA5_9GAMM</name>
<sequence length="103" mass="12178">MSKINPEKVIFLLHYDKFLNKEHLHGYLINLVDELFTRLAYDDAKRVMSELLNCFKPALPNIGRRNSLDLEIKSMSRWKYKQLIRLGFFKDIDFSLVCLKTVG</sequence>
<keyword evidence="2" id="KW-1185">Reference proteome</keyword>
<dbReference type="EMBL" id="BMII01000008">
    <property type="protein sequence ID" value="GGB53326.1"/>
    <property type="molecule type" value="Genomic_DNA"/>
</dbReference>
<dbReference type="Proteomes" id="UP000617555">
    <property type="component" value="Unassembled WGS sequence"/>
</dbReference>
<protein>
    <submittedName>
        <fullName evidence="1">Uncharacterized protein</fullName>
    </submittedName>
</protein>
<evidence type="ECO:0000313" key="2">
    <source>
        <dbReference type="Proteomes" id="UP000617555"/>
    </source>
</evidence>
<proteinExistence type="predicted"/>
<gene>
    <name evidence="1" type="ORF">GCM10011607_12350</name>
</gene>
<accession>A0ABQ1IXA5</accession>